<dbReference type="AlphaFoldDB" id="A0A242K0Q1"/>
<gene>
    <name evidence="1" type="ORF">A5844_001373</name>
</gene>
<dbReference type="Proteomes" id="UP000194933">
    <property type="component" value="Unassembled WGS sequence"/>
</dbReference>
<accession>A0A242K0Q1</accession>
<protein>
    <submittedName>
        <fullName evidence="1">Uncharacterized protein</fullName>
    </submittedName>
</protein>
<evidence type="ECO:0000313" key="1">
    <source>
        <dbReference type="EMBL" id="OTP11239.1"/>
    </source>
</evidence>
<evidence type="ECO:0000313" key="2">
    <source>
        <dbReference type="Proteomes" id="UP000194933"/>
    </source>
</evidence>
<comment type="caution">
    <text evidence="1">The sequence shown here is derived from an EMBL/GenBank/DDBJ whole genome shotgun (WGS) entry which is preliminary data.</text>
</comment>
<reference evidence="1 2" key="1">
    <citation type="submission" date="2017-05" db="EMBL/GenBank/DDBJ databases">
        <title>The Genome Sequence of Enterococcus sp. 10A9_DIV0425.</title>
        <authorList>
            <consortium name="The Broad Institute Genomics Platform"/>
            <consortium name="The Broad Institute Genomic Center for Infectious Diseases"/>
            <person name="Earl A."/>
            <person name="Manson A."/>
            <person name="Schwartman J."/>
            <person name="Gilmore M."/>
            <person name="Abouelleil A."/>
            <person name="Cao P."/>
            <person name="Chapman S."/>
            <person name="Cusick C."/>
            <person name="Shea T."/>
            <person name="Young S."/>
            <person name="Neafsey D."/>
            <person name="Nusbaum C."/>
            <person name="Birren B."/>
        </authorList>
    </citation>
    <scope>NUCLEOTIDE SEQUENCE [LARGE SCALE GENOMIC DNA]</scope>
    <source>
        <strain evidence="1 2">10A9_DIV0425</strain>
    </source>
</reference>
<name>A0A242K0Q1_9ENTE</name>
<organism evidence="1 2">
    <name type="scientific">Candidatus Enterococcus wittei</name>
    <dbReference type="NCBI Taxonomy" id="1987383"/>
    <lineage>
        <taxon>Bacteria</taxon>
        <taxon>Bacillati</taxon>
        <taxon>Bacillota</taxon>
        <taxon>Bacilli</taxon>
        <taxon>Lactobacillales</taxon>
        <taxon>Enterococcaceae</taxon>
        <taxon>Enterococcus</taxon>
    </lineage>
</organism>
<sequence>MTIGDDYTLKTTTSYSNNDNLDVSIQKDENGDLMVVKMETKARANVARWGAWQYTHIALSTGVTAGAINTAYSKGIGSVLGIFGLPGWAIGNLLTAAGWTNYGNSPGNAVARLWDKNHNGWVGFYKRTGYNGAGRAVATAYKTE</sequence>
<dbReference type="EMBL" id="NGMO01000002">
    <property type="protein sequence ID" value="OTP11239.1"/>
    <property type="molecule type" value="Genomic_DNA"/>
</dbReference>
<keyword evidence="2" id="KW-1185">Reference proteome</keyword>
<proteinExistence type="predicted"/>